<accession>A0ABX8SBA1</accession>
<feature type="domain" description="CobQ/CobB/MinD/ParA nucleotide binding" evidence="2">
    <location>
        <begin position="133"/>
        <end position="280"/>
    </location>
</feature>
<dbReference type="InterPro" id="IPR027417">
    <property type="entry name" value="P-loop_NTPase"/>
</dbReference>
<evidence type="ECO:0000313" key="4">
    <source>
        <dbReference type="Proteomes" id="UP000887023"/>
    </source>
</evidence>
<dbReference type="EMBL" id="CP079105">
    <property type="protein sequence ID" value="QXQ14601.1"/>
    <property type="molecule type" value="Genomic_DNA"/>
</dbReference>
<dbReference type="PANTHER" id="PTHR43384:SF14">
    <property type="entry name" value="ESX-1 SECRETION-ASSOCIATED PROTEIN ESPI"/>
    <property type="match status" value="1"/>
</dbReference>
<dbReference type="SUPFAM" id="SSF52540">
    <property type="entry name" value="P-loop containing nucleoside triphosphate hydrolases"/>
    <property type="match status" value="1"/>
</dbReference>
<dbReference type="InterPro" id="IPR050625">
    <property type="entry name" value="ParA/MinD_ATPase"/>
</dbReference>
<keyword evidence="4" id="KW-1185">Reference proteome</keyword>
<protein>
    <submittedName>
        <fullName evidence="3">MinD/ParA family protein</fullName>
    </submittedName>
</protein>
<dbReference type="Pfam" id="PF01656">
    <property type="entry name" value="CbiA"/>
    <property type="match status" value="1"/>
</dbReference>
<dbReference type="PANTHER" id="PTHR43384">
    <property type="entry name" value="SEPTUM SITE-DETERMINING PROTEIN MIND HOMOLOG, CHLOROPLASTIC-RELATED"/>
    <property type="match status" value="1"/>
</dbReference>
<dbReference type="RefSeq" id="WP_066468639.1">
    <property type="nucleotide sequence ID" value="NZ_CBCRUZ010000004.1"/>
</dbReference>
<evidence type="ECO:0000259" key="2">
    <source>
        <dbReference type="Pfam" id="PF01656"/>
    </source>
</evidence>
<evidence type="ECO:0000256" key="1">
    <source>
        <dbReference type="SAM" id="MobiDB-lite"/>
    </source>
</evidence>
<sequence>MDRDRSGISVPPRQPAPSIPPRQPAPAFIEKIRRDESTGSLERMATDPMIPTRIPTIAHPQPVGEPAAMPVPGTTPDPVHTPHVARRPPYTGWRRAVHHMSAGAIDPGRSTDDLYHESLLDRIRQPLGSDYRIAVLSLKGGVGKTTTTVGLGSAFAAERDDRVIAVDANPDLGTLTQRIPARTGSTVRDLLRGGPYQYYSQVRAYTAQAATGLEVLGGERDPAISEAFDETEYRDVIGLLQRFYNIILTDCGTGLMHSAMRGTLGVSHTLVLVSSPALDGARSAAATLDWLELHGYAHLIRHAVVVISSARPGNPNIHIEQLRRYFLGRCRAVHVIPFDWHLCVGDGIDPVAMHPRTRRAYLELAATIADDFTAGLSRYAKLR</sequence>
<evidence type="ECO:0000313" key="3">
    <source>
        <dbReference type="EMBL" id="QXQ14601.1"/>
    </source>
</evidence>
<reference evidence="3" key="1">
    <citation type="submission" date="2021-07" db="EMBL/GenBank/DDBJ databases">
        <title>Candidatus Kaistella beijingensis sp. nov. isolated from a municipal wastewater treatment plant is involved in sludge foaming.</title>
        <authorList>
            <person name="Song Y."/>
            <person name="Liu S.-J."/>
        </authorList>
    </citation>
    <scope>NUCLEOTIDE SEQUENCE</scope>
    <source>
        <strain evidence="3">DSM 43998</strain>
    </source>
</reference>
<dbReference type="Gene3D" id="3.40.50.300">
    <property type="entry name" value="P-loop containing nucleotide triphosphate hydrolases"/>
    <property type="match status" value="1"/>
</dbReference>
<dbReference type="Proteomes" id="UP000887023">
    <property type="component" value="Chromosome"/>
</dbReference>
<proteinExistence type="predicted"/>
<feature type="compositionally biased region" description="Pro residues" evidence="1">
    <location>
        <begin position="12"/>
        <end position="24"/>
    </location>
</feature>
<name>A0ABX8SBA1_9ACTN</name>
<feature type="region of interest" description="Disordered" evidence="1">
    <location>
        <begin position="1"/>
        <end position="44"/>
    </location>
</feature>
<gene>
    <name evidence="3" type="ORF">KV203_04130</name>
</gene>
<organism evidence="3 4">
    <name type="scientific">Skermania pinensis</name>
    <dbReference type="NCBI Taxonomy" id="39122"/>
    <lineage>
        <taxon>Bacteria</taxon>
        <taxon>Bacillati</taxon>
        <taxon>Actinomycetota</taxon>
        <taxon>Actinomycetes</taxon>
        <taxon>Mycobacteriales</taxon>
        <taxon>Gordoniaceae</taxon>
        <taxon>Skermania</taxon>
    </lineage>
</organism>
<dbReference type="InterPro" id="IPR002586">
    <property type="entry name" value="CobQ/CobB/MinD/ParA_Nub-bd_dom"/>
</dbReference>